<sequence length="452" mass="51772">MGKRIVSVFITFMLLLSVQAVQAETKDQKDWQEETAYYVEVDRFHNGNPHNDGEDFNPEDPLAYHGGDLEGLTKKIQYIKDMGFSTLILSSIFEEGFEGERIDSHYGTVEDLKALVDEAHKQELLVMVEFDLERLDLSSNKGKDNLLAFTQKWLVEANIDGFYLHYADLFDATYWESVLQEVKEEELYLVGTFKAYDEKKLAAYLEAGFDSILNKPFYKIGTETFSNVDQPQDSLINLVQHTPNRITNYFDNDETVRFTRYAIEQNQHPGNRFKLAFSFLYTIPGTPFVYYGSEIAVDGAEPPTNRPLMNFQSDEELIEYIGKLATIRNNLPALSKGDFNVLYEQDGMMIFKRTFEGESILVAINNSTKTQKVRIQASEIADDKKLQGLLTGDTFSEENGEYEFILEREVSEIYEIKENTGFNIPLLSVFILVPTLFIGFLILARRKGKKVG</sequence>
<evidence type="ECO:0000256" key="2">
    <source>
        <dbReference type="ARBA" id="ARBA00022723"/>
    </source>
</evidence>
<organism evidence="7 8">
    <name type="scientific">Bacillus weihaiensis</name>
    <dbReference type="NCBI Taxonomy" id="1547283"/>
    <lineage>
        <taxon>Bacteria</taxon>
        <taxon>Bacillati</taxon>
        <taxon>Bacillota</taxon>
        <taxon>Bacilli</taxon>
        <taxon>Bacillales</taxon>
        <taxon>Bacillaceae</taxon>
        <taxon>Bacillus</taxon>
    </lineage>
</organism>
<dbReference type="InterPro" id="IPR006047">
    <property type="entry name" value="GH13_cat_dom"/>
</dbReference>
<dbReference type="SUPFAM" id="SSF51445">
    <property type="entry name" value="(Trans)glycosidases"/>
    <property type="match status" value="1"/>
</dbReference>
<evidence type="ECO:0000313" key="8">
    <source>
        <dbReference type="Proteomes" id="UP000181936"/>
    </source>
</evidence>
<keyword evidence="2" id="KW-0479">Metal-binding</keyword>
<reference evidence="7 8" key="1">
    <citation type="journal article" date="2016" name="Sci. Rep.">
        <title>Complete genome sequence and transcriptomic analysis of a novel marine strain Bacillus weihaiensis reveals the mechanism of brown algae degradation.</title>
        <authorList>
            <person name="Zhu Y."/>
            <person name="Chen P."/>
            <person name="Bao Y."/>
            <person name="Men Y."/>
            <person name="Zeng Y."/>
            <person name="Yang J."/>
            <person name="Sun J."/>
            <person name="Sun Y."/>
        </authorList>
    </citation>
    <scope>NUCLEOTIDE SEQUENCE [LARGE SCALE GENOMIC DNA]</scope>
    <source>
        <strain evidence="7 8">Alg07</strain>
    </source>
</reference>
<dbReference type="PANTHER" id="PTHR10357">
    <property type="entry name" value="ALPHA-AMYLASE FAMILY MEMBER"/>
    <property type="match status" value="1"/>
</dbReference>
<keyword evidence="4" id="KW-0812">Transmembrane</keyword>
<gene>
    <name evidence="7" type="ORF">A9C19_15100</name>
</gene>
<dbReference type="RefSeq" id="WP_072580754.1">
    <property type="nucleotide sequence ID" value="NZ_CP016020.1"/>
</dbReference>
<evidence type="ECO:0000313" key="7">
    <source>
        <dbReference type="EMBL" id="APH05954.1"/>
    </source>
</evidence>
<dbReference type="Proteomes" id="UP000181936">
    <property type="component" value="Chromosome"/>
</dbReference>
<proteinExistence type="predicted"/>
<dbReference type="Gene3D" id="2.60.40.1180">
    <property type="entry name" value="Golgi alpha-mannosidase II"/>
    <property type="match status" value="1"/>
</dbReference>
<comment type="cofactor">
    <cofactor evidence="1">
        <name>Ca(2+)</name>
        <dbReference type="ChEBI" id="CHEBI:29108"/>
    </cofactor>
</comment>
<feature type="chain" id="PRO_5012363060" description="Glycosyl hydrolase family 13 catalytic domain-containing protein" evidence="5">
    <location>
        <begin position="24"/>
        <end position="452"/>
    </location>
</feature>
<evidence type="ECO:0000259" key="6">
    <source>
        <dbReference type="SMART" id="SM00642"/>
    </source>
</evidence>
<dbReference type="InterPro" id="IPR054174">
    <property type="entry name" value="Alpha-amylase-like_C"/>
</dbReference>
<keyword evidence="4" id="KW-1133">Transmembrane helix</keyword>
<feature type="domain" description="Glycosyl hydrolase family 13 catalytic" evidence="6">
    <location>
        <begin position="38"/>
        <end position="328"/>
    </location>
</feature>
<keyword evidence="8" id="KW-1185">Reference proteome</keyword>
<dbReference type="AlphaFoldDB" id="A0A1L3MUF8"/>
<dbReference type="PANTHER" id="PTHR10357:SF215">
    <property type="entry name" value="ALPHA-AMYLASE 1"/>
    <property type="match status" value="1"/>
</dbReference>
<dbReference type="GO" id="GO:0005975">
    <property type="term" value="P:carbohydrate metabolic process"/>
    <property type="evidence" value="ECO:0007669"/>
    <property type="project" value="InterPro"/>
</dbReference>
<protein>
    <recommendedName>
        <fullName evidence="6">Glycosyl hydrolase family 13 catalytic domain-containing protein</fullName>
    </recommendedName>
</protein>
<feature type="signal peptide" evidence="5">
    <location>
        <begin position="1"/>
        <end position="23"/>
    </location>
</feature>
<evidence type="ECO:0000256" key="4">
    <source>
        <dbReference type="SAM" id="Phobius"/>
    </source>
</evidence>
<keyword evidence="4" id="KW-0472">Membrane</keyword>
<dbReference type="Pfam" id="PF22026">
    <property type="entry name" value="Alpha-amylase_C_2"/>
    <property type="match status" value="1"/>
</dbReference>
<evidence type="ECO:0000256" key="3">
    <source>
        <dbReference type="ARBA" id="ARBA00022729"/>
    </source>
</evidence>
<dbReference type="EMBL" id="CP016020">
    <property type="protein sequence ID" value="APH05954.1"/>
    <property type="molecule type" value="Genomic_DNA"/>
</dbReference>
<feature type="transmembrane region" description="Helical" evidence="4">
    <location>
        <begin position="424"/>
        <end position="444"/>
    </location>
</feature>
<dbReference type="GO" id="GO:0046872">
    <property type="term" value="F:metal ion binding"/>
    <property type="evidence" value="ECO:0007669"/>
    <property type="project" value="UniProtKB-KW"/>
</dbReference>
<dbReference type="SUPFAM" id="SSF51011">
    <property type="entry name" value="Glycosyl hydrolase domain"/>
    <property type="match status" value="1"/>
</dbReference>
<dbReference type="InterPro" id="IPR017853">
    <property type="entry name" value="GH"/>
</dbReference>
<dbReference type="Gene3D" id="3.20.20.80">
    <property type="entry name" value="Glycosidases"/>
    <property type="match status" value="2"/>
</dbReference>
<evidence type="ECO:0000256" key="1">
    <source>
        <dbReference type="ARBA" id="ARBA00001913"/>
    </source>
</evidence>
<dbReference type="OrthoDB" id="9805159at2"/>
<accession>A0A1L3MUF8</accession>
<dbReference type="SMART" id="SM00642">
    <property type="entry name" value="Aamy"/>
    <property type="match status" value="1"/>
</dbReference>
<evidence type="ECO:0000256" key="5">
    <source>
        <dbReference type="SAM" id="SignalP"/>
    </source>
</evidence>
<dbReference type="InterPro" id="IPR013780">
    <property type="entry name" value="Glyco_hydro_b"/>
</dbReference>
<keyword evidence="3 5" id="KW-0732">Signal</keyword>
<name>A0A1L3MUF8_9BACI</name>
<dbReference type="KEGG" id="bwh:A9C19_15100"/>
<dbReference type="Pfam" id="PF00128">
    <property type="entry name" value="Alpha-amylase"/>
    <property type="match status" value="2"/>
</dbReference>
<dbReference type="STRING" id="1547283.A9C19_15100"/>